<evidence type="ECO:0000313" key="2">
    <source>
        <dbReference type="Proteomes" id="UP001165960"/>
    </source>
</evidence>
<evidence type="ECO:0000313" key="1">
    <source>
        <dbReference type="EMBL" id="KAJ9056426.1"/>
    </source>
</evidence>
<organism evidence="1 2">
    <name type="scientific">Entomophthora muscae</name>
    <dbReference type="NCBI Taxonomy" id="34485"/>
    <lineage>
        <taxon>Eukaryota</taxon>
        <taxon>Fungi</taxon>
        <taxon>Fungi incertae sedis</taxon>
        <taxon>Zoopagomycota</taxon>
        <taxon>Entomophthoromycotina</taxon>
        <taxon>Entomophthoromycetes</taxon>
        <taxon>Entomophthorales</taxon>
        <taxon>Entomophthoraceae</taxon>
        <taxon>Entomophthora</taxon>
    </lineage>
</organism>
<gene>
    <name evidence="1" type="ORF">DSO57_1033135</name>
</gene>
<dbReference type="Proteomes" id="UP001165960">
    <property type="component" value="Unassembled WGS sequence"/>
</dbReference>
<proteinExistence type="predicted"/>
<name>A0ACC2S292_9FUNG</name>
<dbReference type="EMBL" id="QTSX02005937">
    <property type="protein sequence ID" value="KAJ9056426.1"/>
    <property type="molecule type" value="Genomic_DNA"/>
</dbReference>
<reference evidence="1" key="1">
    <citation type="submission" date="2022-04" db="EMBL/GenBank/DDBJ databases">
        <title>Genome of the entomopathogenic fungus Entomophthora muscae.</title>
        <authorList>
            <person name="Elya C."/>
            <person name="Lovett B.R."/>
            <person name="Lee E."/>
            <person name="Macias A.M."/>
            <person name="Hajek A.E."/>
            <person name="De Bivort B.L."/>
            <person name="Kasson M.T."/>
            <person name="De Fine Licht H.H."/>
            <person name="Stajich J.E."/>
        </authorList>
    </citation>
    <scope>NUCLEOTIDE SEQUENCE</scope>
    <source>
        <strain evidence="1">Berkeley</strain>
    </source>
</reference>
<keyword evidence="2" id="KW-1185">Reference proteome</keyword>
<comment type="caution">
    <text evidence="1">The sequence shown here is derived from an EMBL/GenBank/DDBJ whole genome shotgun (WGS) entry which is preliminary data.</text>
</comment>
<protein>
    <submittedName>
        <fullName evidence="1">Uncharacterized protein</fullName>
    </submittedName>
</protein>
<sequence>MTSFTNLPNGIPDILLNTSWADEVEEAEARSLSRESLVDEVKPKRVSSSSPRPSPARGQWRSELNSPRDSPRNSPKISPRLPRGPSPKLMEGSGLTTSRWARPEDFTEKIVNRKHSPVSSEVSQIDSPAKPVSKETSQSTSSAKPLPKETNTKVSIKPSSSLGYLSTRQLEWVDCPADLSFKDILTYFNSFTGEERLSATLSNKDTLILTFKTPECAETVIRKHLLDKRPGSVRRYQA</sequence>
<accession>A0ACC2S292</accession>